<dbReference type="SUPFAM" id="SSF53720">
    <property type="entry name" value="ALDH-like"/>
    <property type="match status" value="1"/>
</dbReference>
<evidence type="ECO:0000256" key="1">
    <source>
        <dbReference type="ARBA" id="ARBA00009986"/>
    </source>
</evidence>
<dbReference type="FunFam" id="3.40.605.10:FF:000001">
    <property type="entry name" value="Aldehyde dehydrogenase 1"/>
    <property type="match status" value="1"/>
</dbReference>
<dbReference type="Gene3D" id="3.40.309.10">
    <property type="entry name" value="Aldehyde Dehydrogenase, Chain A, domain 2"/>
    <property type="match status" value="1"/>
</dbReference>
<dbReference type="FunFam" id="3.40.309.10:FF:000012">
    <property type="entry name" value="Betaine aldehyde dehydrogenase"/>
    <property type="match status" value="1"/>
</dbReference>
<evidence type="ECO:0000256" key="2">
    <source>
        <dbReference type="ARBA" id="ARBA00023002"/>
    </source>
</evidence>
<keyword evidence="2 4" id="KW-0560">Oxidoreductase</keyword>
<dbReference type="InterPro" id="IPR016163">
    <property type="entry name" value="Ald_DH_C"/>
</dbReference>
<dbReference type="InterPro" id="IPR016161">
    <property type="entry name" value="Ald_DH/histidinol_DH"/>
</dbReference>
<reference evidence="6" key="1">
    <citation type="submission" date="2022-06" db="EMBL/GenBank/DDBJ databases">
        <title>A novel DMS-producing enzyme.</title>
        <authorList>
            <person name="Zhang Y."/>
        </authorList>
    </citation>
    <scope>NUCLEOTIDE SEQUENCE</scope>
    <source>
        <strain evidence="6">H10-59</strain>
    </source>
</reference>
<dbReference type="RefSeq" id="WP_045990945.1">
    <property type="nucleotide sequence ID" value="NZ_CP098828.1"/>
</dbReference>
<name>A0AAU7KXM3_9GAMM</name>
<feature type="domain" description="Aldehyde dehydrogenase" evidence="5">
    <location>
        <begin position="33"/>
        <end position="492"/>
    </location>
</feature>
<evidence type="ECO:0000256" key="3">
    <source>
        <dbReference type="PROSITE-ProRule" id="PRU10007"/>
    </source>
</evidence>
<dbReference type="Gene3D" id="3.40.605.10">
    <property type="entry name" value="Aldehyde Dehydrogenase, Chain A, domain 1"/>
    <property type="match status" value="1"/>
</dbReference>
<feature type="active site" evidence="3">
    <location>
        <position position="267"/>
    </location>
</feature>
<evidence type="ECO:0000313" key="6">
    <source>
        <dbReference type="EMBL" id="XBO76366.1"/>
    </source>
</evidence>
<organism evidence="6">
    <name type="scientific">Halomonas sp. H10-59</name>
    <dbReference type="NCBI Taxonomy" id="2950874"/>
    <lineage>
        <taxon>Bacteria</taxon>
        <taxon>Pseudomonadati</taxon>
        <taxon>Pseudomonadota</taxon>
        <taxon>Gammaproteobacteria</taxon>
        <taxon>Oceanospirillales</taxon>
        <taxon>Halomonadaceae</taxon>
        <taxon>Halomonas</taxon>
    </lineage>
</organism>
<proteinExistence type="inferred from homology"/>
<dbReference type="InterPro" id="IPR029510">
    <property type="entry name" value="Ald_DH_CS_GLU"/>
</dbReference>
<gene>
    <name evidence="6" type="ORF">NFG57_06245</name>
</gene>
<evidence type="ECO:0000256" key="4">
    <source>
        <dbReference type="RuleBase" id="RU003345"/>
    </source>
</evidence>
<sequence>MTERSLTDWQQLASSLSLPHQAYLGGQFCDAAGGATFTAENPATGESLVAVAACQAEDVDRAVTIARDTFNAGTWRDLPPTERKAYLLRWAQLIEQHTDEIALLETLETGKPISQTTSVDIPGLIGGLRYYAEALDKLYGETAPNGPSSVCMIDREPVGVVAAVVPWNYPLIIAGWKIGPALGAGNSLILKPAEQSSLATLKVAALAAEAGIPDGAFQVVTGLGHEAGEALGRHMDVDAVGFTGSTEIGKRFLAYSAESNMKRVGLECGGKSPHIVTRDVEDLDKIAMYVAYGVWYNQGQTCHAGTRLIVDREVKEALLERLESWADKLAPGDPLDPANQIGAMIEQPQLEKVQHYLAEGQREGARLRFGGERVHRDSGGYYLTPAVLDDVSNDMRVAREEIFGPVLVVLTVDSLDEAITIANDTDYGLGAAIWTDKLSDGHRAAKALRAGTVWVNCYDHTSINAPFGGFKQSGQGRDKSLHAFDKYTELKTTWIEI</sequence>
<dbReference type="CDD" id="cd07112">
    <property type="entry name" value="ALDH_GABALDH-PuuC"/>
    <property type="match status" value="1"/>
</dbReference>
<dbReference type="PROSITE" id="PS00687">
    <property type="entry name" value="ALDEHYDE_DEHYDR_GLU"/>
    <property type="match status" value="1"/>
</dbReference>
<dbReference type="EMBL" id="CP098828">
    <property type="protein sequence ID" value="XBO76366.1"/>
    <property type="molecule type" value="Genomic_DNA"/>
</dbReference>
<accession>A0AAU7KXM3</accession>
<dbReference type="Pfam" id="PF00171">
    <property type="entry name" value="Aldedh"/>
    <property type="match status" value="1"/>
</dbReference>
<dbReference type="InterPro" id="IPR015590">
    <property type="entry name" value="Aldehyde_DH_dom"/>
</dbReference>
<dbReference type="PANTHER" id="PTHR11699">
    <property type="entry name" value="ALDEHYDE DEHYDROGENASE-RELATED"/>
    <property type="match status" value="1"/>
</dbReference>
<dbReference type="GO" id="GO:0004030">
    <property type="term" value="F:aldehyde dehydrogenase [NAD(P)+] activity"/>
    <property type="evidence" value="ECO:0007669"/>
    <property type="project" value="UniProtKB-ARBA"/>
</dbReference>
<dbReference type="AlphaFoldDB" id="A0AAU7KXM3"/>
<evidence type="ECO:0000259" key="5">
    <source>
        <dbReference type="Pfam" id="PF00171"/>
    </source>
</evidence>
<dbReference type="InterPro" id="IPR016162">
    <property type="entry name" value="Ald_DH_N"/>
</dbReference>
<protein>
    <submittedName>
        <fullName evidence="6">Aldehyde dehydrogenase</fullName>
    </submittedName>
</protein>
<comment type="similarity">
    <text evidence="1 4">Belongs to the aldehyde dehydrogenase family.</text>
</comment>